<evidence type="ECO:0000256" key="4">
    <source>
        <dbReference type="HAMAP-Rule" id="MF_01813"/>
    </source>
</evidence>
<dbReference type="Gene3D" id="3.40.50.150">
    <property type="entry name" value="Vaccinia Virus protein VP39"/>
    <property type="match status" value="1"/>
</dbReference>
<comment type="pathway">
    <text evidence="4">Quinol/quinone metabolism; menaquinone biosynthesis; menaquinol from 1,4-dihydroxy-2-naphthoate: step 2/2.</text>
</comment>
<feature type="binding site" evidence="4">
    <location>
        <position position="126"/>
    </location>
    <ligand>
        <name>S-adenosyl-L-methionine</name>
        <dbReference type="ChEBI" id="CHEBI:59789"/>
    </ligand>
</feature>
<comment type="catalytic activity">
    <reaction evidence="4">
        <text>a 2-demethylmenaquinol + S-adenosyl-L-methionine = a menaquinol + S-adenosyl-L-homocysteine + H(+)</text>
        <dbReference type="Rhea" id="RHEA:42640"/>
        <dbReference type="Rhea" id="RHEA-COMP:9539"/>
        <dbReference type="Rhea" id="RHEA-COMP:9563"/>
        <dbReference type="ChEBI" id="CHEBI:15378"/>
        <dbReference type="ChEBI" id="CHEBI:18151"/>
        <dbReference type="ChEBI" id="CHEBI:55437"/>
        <dbReference type="ChEBI" id="CHEBI:57856"/>
        <dbReference type="ChEBI" id="CHEBI:59789"/>
        <dbReference type="EC" id="2.1.1.163"/>
    </reaction>
</comment>
<dbReference type="GO" id="GO:0032259">
    <property type="term" value="P:methylation"/>
    <property type="evidence" value="ECO:0007669"/>
    <property type="project" value="UniProtKB-KW"/>
</dbReference>
<dbReference type="EMBL" id="JACHMK010000001">
    <property type="protein sequence ID" value="MBB6334030.1"/>
    <property type="molecule type" value="Genomic_DNA"/>
</dbReference>
<evidence type="ECO:0000256" key="1">
    <source>
        <dbReference type="ARBA" id="ARBA00022603"/>
    </source>
</evidence>
<dbReference type="InterPro" id="IPR004033">
    <property type="entry name" value="UbiE/COQ5_MeTrFase"/>
</dbReference>
<comment type="caution">
    <text evidence="5">The sequence shown here is derived from an EMBL/GenBank/DDBJ whole genome shotgun (WGS) entry which is preliminary data.</text>
</comment>
<feature type="binding site" evidence="4">
    <location>
        <position position="69"/>
    </location>
    <ligand>
        <name>S-adenosyl-L-methionine</name>
        <dbReference type="ChEBI" id="CHEBI:59789"/>
    </ligand>
</feature>
<dbReference type="EC" id="2.1.1.163" evidence="4"/>
<dbReference type="Pfam" id="PF01209">
    <property type="entry name" value="Ubie_methyltran"/>
    <property type="match status" value="1"/>
</dbReference>
<dbReference type="NCBIfam" id="TIGR01934">
    <property type="entry name" value="MenG_MenH_UbiE"/>
    <property type="match status" value="1"/>
</dbReference>
<protein>
    <recommendedName>
        <fullName evidence="4">Demethylmenaquinone methyltransferase</fullName>
        <ecNumber evidence="4">2.1.1.163</ecNumber>
    </recommendedName>
</protein>
<reference evidence="5" key="1">
    <citation type="submission" date="2020-08" db="EMBL/GenBank/DDBJ databases">
        <title>Sequencing the genomes of 1000 actinobacteria strains.</title>
        <authorList>
            <person name="Klenk H.-P."/>
        </authorList>
    </citation>
    <scope>NUCLEOTIDE SEQUENCE</scope>
    <source>
        <strain evidence="5">DSM 10695</strain>
    </source>
</reference>
<dbReference type="PANTHER" id="PTHR43591:SF24">
    <property type="entry name" value="2-METHOXY-6-POLYPRENYL-1,4-BENZOQUINOL METHYLASE, MITOCHONDRIAL"/>
    <property type="match status" value="1"/>
</dbReference>
<dbReference type="GeneID" id="85979260"/>
<evidence type="ECO:0000313" key="5">
    <source>
        <dbReference type="EMBL" id="MBB6334030.1"/>
    </source>
</evidence>
<accession>A0A923E4I6</accession>
<dbReference type="AlphaFoldDB" id="A0A923E4I6"/>
<gene>
    <name evidence="4" type="primary">menG</name>
    <name evidence="5" type="ORF">HD592_000595</name>
</gene>
<dbReference type="PROSITE" id="PS51608">
    <property type="entry name" value="SAM_MT_UBIE"/>
    <property type="match status" value="1"/>
</dbReference>
<evidence type="ECO:0000313" key="6">
    <source>
        <dbReference type="Proteomes" id="UP000617426"/>
    </source>
</evidence>
<dbReference type="HAMAP" id="MF_01813">
    <property type="entry name" value="MenG_UbiE_methyltr"/>
    <property type="match status" value="1"/>
</dbReference>
<name>A0A923E4I6_9ACTO</name>
<feature type="binding site" evidence="4">
    <location>
        <position position="87"/>
    </location>
    <ligand>
        <name>S-adenosyl-L-methionine</name>
        <dbReference type="ChEBI" id="CHEBI:59789"/>
    </ligand>
</feature>
<comment type="similarity">
    <text evidence="4">Belongs to the class I-like SAM-binding methyltransferase superfamily. MenG/UbiE family.</text>
</comment>
<dbReference type="PANTHER" id="PTHR43591">
    <property type="entry name" value="METHYLTRANSFERASE"/>
    <property type="match status" value="1"/>
</dbReference>
<dbReference type="CDD" id="cd02440">
    <property type="entry name" value="AdoMet_MTases"/>
    <property type="match status" value="1"/>
</dbReference>
<sequence>MMHGAAGAVRADLSKSTTDVAAMFDRVAKRYDLMDAVMTGGMDHVWMAALRKAVDPRPGERILDLAAGTGASSAVLARAGAEVVACDLSEGMIAVGRERHPDIEFVLGDALDLQFEEASFDAVTISWGLRNIPDPEKALREMARVVRPRGRLVVCEFSTPPNPAFRRVYELYQSTVMPLLATLMSSNGAAYDYLVESIREWPDQEAVGRMIAANGWSKVEYRDLTGGIAALHRAVKPLPA</sequence>
<dbReference type="GO" id="GO:0009234">
    <property type="term" value="P:menaquinone biosynthetic process"/>
    <property type="evidence" value="ECO:0007669"/>
    <property type="project" value="UniProtKB-UniRule"/>
</dbReference>
<dbReference type="InterPro" id="IPR029063">
    <property type="entry name" value="SAM-dependent_MTases_sf"/>
</dbReference>
<keyword evidence="4" id="KW-0474">Menaquinone biosynthesis</keyword>
<comment type="function">
    <text evidence="4">Methyltransferase required for the conversion of demethylmenaquinol (DMKH2) to menaquinol (MKH2).</text>
</comment>
<dbReference type="Proteomes" id="UP000617426">
    <property type="component" value="Unassembled WGS sequence"/>
</dbReference>
<evidence type="ECO:0000256" key="3">
    <source>
        <dbReference type="ARBA" id="ARBA00022691"/>
    </source>
</evidence>
<keyword evidence="1 4" id="KW-0489">Methyltransferase</keyword>
<dbReference type="RefSeq" id="WP_184451770.1">
    <property type="nucleotide sequence ID" value="NZ_JACHMK010000001.1"/>
</dbReference>
<keyword evidence="2 4" id="KW-0808">Transferase</keyword>
<evidence type="ECO:0000256" key="2">
    <source>
        <dbReference type="ARBA" id="ARBA00022679"/>
    </source>
</evidence>
<organism evidence="5 6">
    <name type="scientific">Schaalia hyovaginalis</name>
    <dbReference type="NCBI Taxonomy" id="29316"/>
    <lineage>
        <taxon>Bacteria</taxon>
        <taxon>Bacillati</taxon>
        <taxon>Actinomycetota</taxon>
        <taxon>Actinomycetes</taxon>
        <taxon>Actinomycetales</taxon>
        <taxon>Actinomycetaceae</taxon>
        <taxon>Schaalia</taxon>
    </lineage>
</organism>
<keyword evidence="6" id="KW-1185">Reference proteome</keyword>
<proteinExistence type="inferred from homology"/>
<dbReference type="SUPFAM" id="SSF53335">
    <property type="entry name" value="S-adenosyl-L-methionine-dependent methyltransferases"/>
    <property type="match status" value="1"/>
</dbReference>
<feature type="binding site" evidence="4">
    <location>
        <begin position="109"/>
        <end position="110"/>
    </location>
    <ligand>
        <name>S-adenosyl-L-methionine</name>
        <dbReference type="ChEBI" id="CHEBI:59789"/>
    </ligand>
</feature>
<dbReference type="GO" id="GO:0043770">
    <property type="term" value="F:demethylmenaquinone methyltransferase activity"/>
    <property type="evidence" value="ECO:0007669"/>
    <property type="project" value="UniProtKB-UniRule"/>
</dbReference>
<keyword evidence="3 4" id="KW-0949">S-adenosyl-L-methionine</keyword>